<dbReference type="EMBL" id="ML208802">
    <property type="protein sequence ID" value="TFK60260.1"/>
    <property type="molecule type" value="Genomic_DNA"/>
</dbReference>
<keyword evidence="1" id="KW-0378">Hydrolase</keyword>
<sequence length="829" mass="93601">MSKLFYTLPTAQTVYKTVKDVFKITPCHFQVQSTLHQLEKKDSIVITSTGSGKTLTFWMPLLFNGGGISLIVTALNVLGDHNVEELQQWDIRAINLTGAFMPNTVFKDIEQGKYRVVITSPEKILTDPNFRRLWKSSRFVSRLFNITFDEGHCISQWGDGFRPEYGKLGQLRWELPSSTPFYAVSATMPKLVLTDVMSKLRMREESTTVIHRSNDRPNIHLVVKKMKHTVKSMVDIDRILKIDASGQTPPPKFMIFVNKRLEGEAVAEHLRGQLPVSDQAKIVWFHSGMSQVFRQRALDRLRKGDIWGIVCTDAAGMGIDLRDVVLLIQWRYTSSLSTLAQRLGRGARDQNSEATFIYLVEPNYFDSSKRKVVFKGKKTGKRKRGKEKADLSGTKRLRLDNPTTPLQKSNLEIDLSQNRDTRDEDEDMDGMDEDDDDDDEEEDDNDNGDDDGEEEDDEDEAEEEEMKKMGVQEDRRSNENGDEAQGEQESTTNLVISTSPPDHGNPSEAAVPSPDVSMSAPPIRLLPTPTTMNEEEYEFLVMDAFINAGLRGVCRRAVLNEYFGNELGAYLQLSLLHILIPEVCEEPCCQRCRPPARLSRLCCDVCFPNFFTLSGVSVAQGGKARRKRRVKPKAYTMEELDHQLRTGLFEWRVQQFREEGLQEDDFFGPDCLLSEPLIQLIVDLAHHGKIPTIDTLYEQTRWKYAHVYGSKIIEMTRLYALMYKDTTPRASADANQPQSAGVSSAGPTKAKRQCTSCGSDSHIASNRSCPRYAEVHSKPRSTSSKGPLAEGSDGVKNVRQCGSCRGYGHNAANRKCPNWAQRAEKLQNN</sequence>
<reference evidence="1 2" key="1">
    <citation type="journal article" date="2019" name="Nat. Ecol. Evol.">
        <title>Megaphylogeny resolves global patterns of mushroom evolution.</title>
        <authorList>
            <person name="Varga T."/>
            <person name="Krizsan K."/>
            <person name="Foldi C."/>
            <person name="Dima B."/>
            <person name="Sanchez-Garcia M."/>
            <person name="Sanchez-Ramirez S."/>
            <person name="Szollosi G.J."/>
            <person name="Szarkandi J.G."/>
            <person name="Papp V."/>
            <person name="Albert L."/>
            <person name="Andreopoulos W."/>
            <person name="Angelini C."/>
            <person name="Antonin V."/>
            <person name="Barry K.W."/>
            <person name="Bougher N.L."/>
            <person name="Buchanan P."/>
            <person name="Buyck B."/>
            <person name="Bense V."/>
            <person name="Catcheside P."/>
            <person name="Chovatia M."/>
            <person name="Cooper J."/>
            <person name="Damon W."/>
            <person name="Desjardin D."/>
            <person name="Finy P."/>
            <person name="Geml J."/>
            <person name="Haridas S."/>
            <person name="Hughes K."/>
            <person name="Justo A."/>
            <person name="Karasinski D."/>
            <person name="Kautmanova I."/>
            <person name="Kiss B."/>
            <person name="Kocsube S."/>
            <person name="Kotiranta H."/>
            <person name="LaButti K.M."/>
            <person name="Lechner B.E."/>
            <person name="Liimatainen K."/>
            <person name="Lipzen A."/>
            <person name="Lukacs Z."/>
            <person name="Mihaltcheva S."/>
            <person name="Morgado L.N."/>
            <person name="Niskanen T."/>
            <person name="Noordeloos M.E."/>
            <person name="Ohm R.A."/>
            <person name="Ortiz-Santana B."/>
            <person name="Ovrebo C."/>
            <person name="Racz N."/>
            <person name="Riley R."/>
            <person name="Savchenko A."/>
            <person name="Shiryaev A."/>
            <person name="Soop K."/>
            <person name="Spirin V."/>
            <person name="Szebenyi C."/>
            <person name="Tomsovsky M."/>
            <person name="Tulloss R.E."/>
            <person name="Uehling J."/>
            <person name="Grigoriev I.V."/>
            <person name="Vagvolgyi C."/>
            <person name="Papp T."/>
            <person name="Martin F.M."/>
            <person name="Miettinen O."/>
            <person name="Hibbett D.S."/>
            <person name="Nagy L.G."/>
        </authorList>
    </citation>
    <scope>NUCLEOTIDE SEQUENCE [LARGE SCALE GENOMIC DNA]</scope>
    <source>
        <strain evidence="1 2">NL-1719</strain>
    </source>
</reference>
<proteinExistence type="predicted"/>
<name>A0ACD3A4C9_9AGAR</name>
<evidence type="ECO:0000313" key="2">
    <source>
        <dbReference type="Proteomes" id="UP000308600"/>
    </source>
</evidence>
<organism evidence="1 2">
    <name type="scientific">Pluteus cervinus</name>
    <dbReference type="NCBI Taxonomy" id="181527"/>
    <lineage>
        <taxon>Eukaryota</taxon>
        <taxon>Fungi</taxon>
        <taxon>Dikarya</taxon>
        <taxon>Basidiomycota</taxon>
        <taxon>Agaricomycotina</taxon>
        <taxon>Agaricomycetes</taxon>
        <taxon>Agaricomycetidae</taxon>
        <taxon>Agaricales</taxon>
        <taxon>Pluteineae</taxon>
        <taxon>Pluteaceae</taxon>
        <taxon>Pluteus</taxon>
    </lineage>
</organism>
<dbReference type="Proteomes" id="UP000308600">
    <property type="component" value="Unassembled WGS sequence"/>
</dbReference>
<accession>A0ACD3A4C9</accession>
<evidence type="ECO:0000313" key="1">
    <source>
        <dbReference type="EMBL" id="TFK60260.1"/>
    </source>
</evidence>
<protein>
    <submittedName>
        <fullName evidence="1">P-loop containing nucleoside triphosphate hydrolase protein</fullName>
    </submittedName>
</protein>
<keyword evidence="2" id="KW-1185">Reference proteome</keyword>
<gene>
    <name evidence="1" type="ORF">BDN72DRAFT_905115</name>
</gene>